<dbReference type="EMBL" id="PHAI01000002">
    <property type="protein sequence ID" value="PKM91352.1"/>
    <property type="molecule type" value="Genomic_DNA"/>
</dbReference>
<dbReference type="GO" id="GO:0016787">
    <property type="term" value="F:hydrolase activity"/>
    <property type="evidence" value="ECO:0007669"/>
    <property type="project" value="UniProtKB-KW"/>
</dbReference>
<comment type="caution">
    <text evidence="2">The sequence shown here is derived from an EMBL/GenBank/DDBJ whole genome shotgun (WGS) entry which is preliminary data.</text>
</comment>
<proteinExistence type="predicted"/>
<protein>
    <submittedName>
        <fullName evidence="2">Phosphohydrolase</fullName>
    </submittedName>
</protein>
<dbReference type="Pfam" id="PF01966">
    <property type="entry name" value="HD"/>
    <property type="match status" value="1"/>
</dbReference>
<reference evidence="2 3" key="1">
    <citation type="journal article" date="2017" name="ISME J.">
        <title>Potential for microbial H2 and metal transformations associated with novel bacteria and archaea in deep terrestrial subsurface sediments.</title>
        <authorList>
            <person name="Hernsdorf A.W."/>
            <person name="Amano Y."/>
            <person name="Miyakawa K."/>
            <person name="Ise K."/>
            <person name="Suzuki Y."/>
            <person name="Anantharaman K."/>
            <person name="Probst A."/>
            <person name="Burstein D."/>
            <person name="Thomas B.C."/>
            <person name="Banfield J.F."/>
        </authorList>
    </citation>
    <scope>NUCLEOTIDE SEQUENCE [LARGE SCALE GENOMIC DNA]</scope>
    <source>
        <strain evidence="2">HGW-Falkowbacteria-1</strain>
    </source>
</reference>
<feature type="domain" description="HD" evidence="1">
    <location>
        <begin position="40"/>
        <end position="135"/>
    </location>
</feature>
<dbReference type="AlphaFoldDB" id="A0A2N2E9J4"/>
<evidence type="ECO:0000313" key="2">
    <source>
        <dbReference type="EMBL" id="PKM91352.1"/>
    </source>
</evidence>
<dbReference type="InterPro" id="IPR006674">
    <property type="entry name" value="HD_domain"/>
</dbReference>
<evidence type="ECO:0000313" key="3">
    <source>
        <dbReference type="Proteomes" id="UP000233517"/>
    </source>
</evidence>
<dbReference type="Proteomes" id="UP000233517">
    <property type="component" value="Unassembled WGS sequence"/>
</dbReference>
<dbReference type="InterPro" id="IPR003607">
    <property type="entry name" value="HD/PDEase_dom"/>
</dbReference>
<evidence type="ECO:0000259" key="1">
    <source>
        <dbReference type="Pfam" id="PF01966"/>
    </source>
</evidence>
<keyword evidence="2" id="KW-0378">Hydrolase</keyword>
<sequence>MLTLNEVKNHPGIKACIKKTEQYLDYLGYTDHGPRHINVVSDRAKSLAKNIGLSEREQELTAIAGYCHDMGNFLQRTDHCYTGAILFSQFFINDYKDSKDVSDILEIMQAIANHDEHKFEIINKIGAILVLADKSDVHRNRVKNKTPENIKKDIHDRVNYSVMDSVFKINKQKKEIILKLTIDTEITGVMEYFEIFNERMIFCRKAAEFLDCHFVLVINNFKLS</sequence>
<dbReference type="CDD" id="cd00077">
    <property type="entry name" value="HDc"/>
    <property type="match status" value="1"/>
</dbReference>
<dbReference type="SUPFAM" id="SSF109604">
    <property type="entry name" value="HD-domain/PDEase-like"/>
    <property type="match status" value="1"/>
</dbReference>
<dbReference type="Gene3D" id="1.10.3210.10">
    <property type="entry name" value="Hypothetical protein af1432"/>
    <property type="match status" value="1"/>
</dbReference>
<organism evidence="2 3">
    <name type="scientific">Candidatus Falkowbacteria bacterium HGW-Falkowbacteria-1</name>
    <dbReference type="NCBI Taxonomy" id="2013768"/>
    <lineage>
        <taxon>Bacteria</taxon>
        <taxon>Candidatus Falkowiibacteriota</taxon>
    </lineage>
</organism>
<name>A0A2N2E9J4_9BACT</name>
<gene>
    <name evidence="2" type="ORF">CVU82_02020</name>
</gene>
<accession>A0A2N2E9J4</accession>